<dbReference type="Pfam" id="PF01636">
    <property type="entry name" value="APH"/>
    <property type="match status" value="1"/>
</dbReference>
<protein>
    <recommendedName>
        <fullName evidence="1">Aminoglycoside phosphotransferase domain-containing protein</fullName>
    </recommendedName>
</protein>
<sequence length="320" mass="36203">MSTPISGLVKQIHGNNGNSWLIGQRFVLHQTKSAEEPLWRDSDGNCYSLAPLSDDIPPATEIPSGSFPYLLHDCANISAVWDFGDVVLKIKLFQTRKDATREHATLDWLANQKLNFAIPQVLHYSADDDKSYLFSTRLPGITLNSAWPSMDEDHRQYYVQQVANICIQLSSYTSRRIGGIDGSQLHDSWLDPFSYDFRSETLLANSTQLGMSSTEFFFSHNDLAPGNIIVDPQEKHLVGIIDWESAGFVPREWISTKFAVGWGLDLEVGNISGLSETDWRERVHQALRENGFPDVSDTWKKWYKKRCSDLEKTAVNCDVV</sequence>
<dbReference type="Proteomes" id="UP000030663">
    <property type="component" value="Unassembled WGS sequence"/>
</dbReference>
<evidence type="ECO:0000259" key="1">
    <source>
        <dbReference type="Pfam" id="PF01636"/>
    </source>
</evidence>
<keyword evidence="3" id="KW-1185">Reference proteome</keyword>
<accession>X0B4L8</accession>
<name>X0B4L8_FUSOX</name>
<dbReference type="PANTHER" id="PTHR21310">
    <property type="entry name" value="AMINOGLYCOSIDE PHOSPHOTRANSFERASE-RELATED-RELATED"/>
    <property type="match status" value="1"/>
</dbReference>
<reference evidence="2 3" key="1">
    <citation type="submission" date="2011-11" db="EMBL/GenBank/DDBJ databases">
        <title>The Genome Sequence of Fusarium oxysporum PHW815.</title>
        <authorList>
            <consortium name="The Broad Institute Genome Sequencing Platform"/>
            <person name="Ma L.-J."/>
            <person name="Gale L.R."/>
            <person name="Schwartz D.C."/>
            <person name="Zhou S."/>
            <person name="Corby-Kistler H."/>
            <person name="Young S.K."/>
            <person name="Zeng Q."/>
            <person name="Gargeya S."/>
            <person name="Fitzgerald M."/>
            <person name="Haas B."/>
            <person name="Abouelleil A."/>
            <person name="Alvarado L."/>
            <person name="Arachchi H.M."/>
            <person name="Berlin A."/>
            <person name="Brown A."/>
            <person name="Chapman S.B."/>
            <person name="Chen Z."/>
            <person name="Dunbar C."/>
            <person name="Freedman E."/>
            <person name="Gearin G."/>
            <person name="Goldberg J."/>
            <person name="Griggs A."/>
            <person name="Gujja S."/>
            <person name="Heiman D."/>
            <person name="Howarth C."/>
            <person name="Larson L."/>
            <person name="Lui A."/>
            <person name="MacDonald P.J.P."/>
            <person name="Montmayeur A."/>
            <person name="Murphy C."/>
            <person name="Neiman D."/>
            <person name="Pearson M."/>
            <person name="Priest M."/>
            <person name="Roberts A."/>
            <person name="Saif S."/>
            <person name="Shea T."/>
            <person name="Shenoy N."/>
            <person name="Sisk P."/>
            <person name="Stolte C."/>
            <person name="Sykes S."/>
            <person name="Wortman J."/>
            <person name="Nusbaum C."/>
            <person name="Birren B."/>
        </authorList>
    </citation>
    <scope>NUCLEOTIDE SEQUENCE [LARGE SCALE GENOMIC DNA]</scope>
    <source>
        <strain evidence="2 3">54005</strain>
    </source>
</reference>
<evidence type="ECO:0000313" key="3">
    <source>
        <dbReference type="Proteomes" id="UP000030663"/>
    </source>
</evidence>
<dbReference type="PANTHER" id="PTHR21310:SF58">
    <property type="entry name" value="AMINOGLYCOSIDE PHOSPHOTRANSFERASE DOMAIN-CONTAINING PROTEIN"/>
    <property type="match status" value="1"/>
</dbReference>
<dbReference type="Gene3D" id="3.30.200.20">
    <property type="entry name" value="Phosphorylase Kinase, domain 1"/>
    <property type="match status" value="1"/>
</dbReference>
<dbReference type="HOGENOM" id="CLU_061423_0_0_1"/>
<proteinExistence type="predicted"/>
<dbReference type="InterPro" id="IPR051678">
    <property type="entry name" value="AGP_Transferase"/>
</dbReference>
<dbReference type="SUPFAM" id="SSF56112">
    <property type="entry name" value="Protein kinase-like (PK-like)"/>
    <property type="match status" value="1"/>
</dbReference>
<evidence type="ECO:0000313" key="2">
    <source>
        <dbReference type="EMBL" id="EXK76671.1"/>
    </source>
</evidence>
<dbReference type="AlphaFoldDB" id="X0B4L8"/>
<organism evidence="2 3">
    <name type="scientific">Fusarium oxysporum f. sp. raphani 54005</name>
    <dbReference type="NCBI Taxonomy" id="1089458"/>
    <lineage>
        <taxon>Eukaryota</taxon>
        <taxon>Fungi</taxon>
        <taxon>Dikarya</taxon>
        <taxon>Ascomycota</taxon>
        <taxon>Pezizomycotina</taxon>
        <taxon>Sordariomycetes</taxon>
        <taxon>Hypocreomycetidae</taxon>
        <taxon>Hypocreales</taxon>
        <taxon>Nectriaceae</taxon>
        <taxon>Fusarium</taxon>
        <taxon>Fusarium oxysporum species complex</taxon>
    </lineage>
</organism>
<dbReference type="CDD" id="cd05120">
    <property type="entry name" value="APH_ChoK_like"/>
    <property type="match status" value="1"/>
</dbReference>
<dbReference type="EMBL" id="KI979463">
    <property type="protein sequence ID" value="EXK76671.1"/>
    <property type="molecule type" value="Genomic_DNA"/>
</dbReference>
<feature type="domain" description="Aminoglycoside phosphotransferase" evidence="1">
    <location>
        <begin position="82"/>
        <end position="249"/>
    </location>
</feature>
<dbReference type="InterPro" id="IPR011009">
    <property type="entry name" value="Kinase-like_dom_sf"/>
</dbReference>
<gene>
    <name evidence="2" type="ORF">FOQG_18596</name>
</gene>
<dbReference type="InterPro" id="IPR002575">
    <property type="entry name" value="Aminoglycoside_PTrfase"/>
</dbReference>
<dbReference type="Gene3D" id="3.90.1200.10">
    <property type="match status" value="1"/>
</dbReference>
<dbReference type="OrthoDB" id="5404599at2759"/>